<organism evidence="1 2">
    <name type="scientific">Stachybotrys chartarum (strain CBS 109288 / IBT 7711)</name>
    <name type="common">Toxic black mold</name>
    <name type="synonym">Stilbospora chartarum</name>
    <dbReference type="NCBI Taxonomy" id="1280523"/>
    <lineage>
        <taxon>Eukaryota</taxon>
        <taxon>Fungi</taxon>
        <taxon>Dikarya</taxon>
        <taxon>Ascomycota</taxon>
        <taxon>Pezizomycotina</taxon>
        <taxon>Sordariomycetes</taxon>
        <taxon>Hypocreomycetidae</taxon>
        <taxon>Hypocreales</taxon>
        <taxon>Stachybotryaceae</taxon>
        <taxon>Stachybotrys</taxon>
    </lineage>
</organism>
<keyword evidence="2" id="KW-1185">Reference proteome</keyword>
<dbReference type="HOGENOM" id="CLU_2039585_0_0_1"/>
<evidence type="ECO:0000313" key="2">
    <source>
        <dbReference type="Proteomes" id="UP000028045"/>
    </source>
</evidence>
<dbReference type="EMBL" id="KL648530">
    <property type="protein sequence ID" value="KEY69377.1"/>
    <property type="molecule type" value="Genomic_DNA"/>
</dbReference>
<name>A0A084AVP8_STACB</name>
<dbReference type="AlphaFoldDB" id="A0A084AVP8"/>
<protein>
    <submittedName>
        <fullName evidence="1">Uncharacterized protein</fullName>
    </submittedName>
</protein>
<reference evidence="1 2" key="1">
    <citation type="journal article" date="2014" name="BMC Genomics">
        <title>Comparative genome sequencing reveals chemotype-specific gene clusters in the toxigenic black mold Stachybotrys.</title>
        <authorList>
            <person name="Semeiks J."/>
            <person name="Borek D."/>
            <person name="Otwinowski Z."/>
            <person name="Grishin N.V."/>
        </authorList>
    </citation>
    <scope>NUCLEOTIDE SEQUENCE [LARGE SCALE GENOMIC DNA]</scope>
    <source>
        <strain evidence="2">CBS 109288 / IBT 7711</strain>
    </source>
</reference>
<dbReference type="Proteomes" id="UP000028045">
    <property type="component" value="Unassembled WGS sequence"/>
</dbReference>
<proteinExistence type="predicted"/>
<evidence type="ECO:0000313" key="1">
    <source>
        <dbReference type="EMBL" id="KEY69377.1"/>
    </source>
</evidence>
<accession>A0A084AVP8</accession>
<gene>
    <name evidence="1" type="ORF">S7711_11221</name>
</gene>
<sequence>MAAANTAQKSWAGLCRRFNLANKLNRDEAFDAMQSSRLTICVVTVSGGRYMKQTSRDRVLALVHPNSIITTSVRTPGPVAAPDLSICETKPAYTRGIARASSLPSASTIAQSPDLATASSG</sequence>